<dbReference type="Proteomes" id="UP000790377">
    <property type="component" value="Unassembled WGS sequence"/>
</dbReference>
<comment type="caution">
    <text evidence="1">The sequence shown here is derived from an EMBL/GenBank/DDBJ whole genome shotgun (WGS) entry which is preliminary data.</text>
</comment>
<evidence type="ECO:0000313" key="1">
    <source>
        <dbReference type="EMBL" id="KAH7914708.1"/>
    </source>
</evidence>
<organism evidence="1 2">
    <name type="scientific">Hygrophoropsis aurantiaca</name>
    <dbReference type="NCBI Taxonomy" id="72124"/>
    <lineage>
        <taxon>Eukaryota</taxon>
        <taxon>Fungi</taxon>
        <taxon>Dikarya</taxon>
        <taxon>Basidiomycota</taxon>
        <taxon>Agaricomycotina</taxon>
        <taxon>Agaricomycetes</taxon>
        <taxon>Agaricomycetidae</taxon>
        <taxon>Boletales</taxon>
        <taxon>Coniophorineae</taxon>
        <taxon>Hygrophoropsidaceae</taxon>
        <taxon>Hygrophoropsis</taxon>
    </lineage>
</organism>
<evidence type="ECO:0000313" key="2">
    <source>
        <dbReference type="Proteomes" id="UP000790377"/>
    </source>
</evidence>
<proteinExistence type="predicted"/>
<accession>A0ACB8ANY8</accession>
<reference evidence="1" key="1">
    <citation type="journal article" date="2021" name="New Phytol.">
        <title>Evolutionary innovations through gain and loss of genes in the ectomycorrhizal Boletales.</title>
        <authorList>
            <person name="Wu G."/>
            <person name="Miyauchi S."/>
            <person name="Morin E."/>
            <person name="Kuo A."/>
            <person name="Drula E."/>
            <person name="Varga T."/>
            <person name="Kohler A."/>
            <person name="Feng B."/>
            <person name="Cao Y."/>
            <person name="Lipzen A."/>
            <person name="Daum C."/>
            <person name="Hundley H."/>
            <person name="Pangilinan J."/>
            <person name="Johnson J."/>
            <person name="Barry K."/>
            <person name="LaButti K."/>
            <person name="Ng V."/>
            <person name="Ahrendt S."/>
            <person name="Min B."/>
            <person name="Choi I.G."/>
            <person name="Park H."/>
            <person name="Plett J.M."/>
            <person name="Magnuson J."/>
            <person name="Spatafora J.W."/>
            <person name="Nagy L.G."/>
            <person name="Henrissat B."/>
            <person name="Grigoriev I.V."/>
            <person name="Yang Z.L."/>
            <person name="Xu J."/>
            <person name="Martin F.M."/>
        </authorList>
    </citation>
    <scope>NUCLEOTIDE SEQUENCE</scope>
    <source>
        <strain evidence="1">ATCC 28755</strain>
    </source>
</reference>
<protein>
    <submittedName>
        <fullName evidence="1">Uncharacterized protein</fullName>
    </submittedName>
</protein>
<gene>
    <name evidence="1" type="ORF">BJ138DRAFT_335979</name>
</gene>
<keyword evidence="2" id="KW-1185">Reference proteome</keyword>
<sequence length="611" mass="65568">MSTVEAAASLFGADGDSGPDPFAVIGNEETDTTPLPESNVNGHEGIDSFSYSHNMGQDASNLFGAEAVHSQGSQDSTWSLQPDYSSSDCPQVVGAESSNYERTQEWHTNSVQGSTHGENFVPNTTSVQEVYNAYTPSSAYESYAPAYNSALYQPPVVTQYSASQYEPAHSSYDPYKPATNATHVSLSHQPAASPYTPAVYDQYTPSVNHSYGTPSYATAPNPLPNTTVAHPPPPAPVVSASTFRPKTSNAYDPPLPPPKASKRVVSARAPRTVSPAIDPQTYPPPKQQPALSPHPPPPPPASSFSSMHPPQPPKLTHDSSTASYRAQNSYSPSGYSRLPEQHTQSIYGGPPSHNATNMHNGIDGAVDFYEVGLAPAMSAQPSHQMPLITPPRSSPSREMLEEAPTPRATPSGMFSDSVYVEETSTAQQSYSNSEFNDFRGNTPNSVHDNMSWDDPEGGLDDYPSFSNNAEESSRSYSPYKPNREGAPSPKPSSPSPPANDVKDVYSNRYSSSSFDRPSSPAKPTYHRENSLINGNGSSRPPSVHSRTGSYGSGVSPRSPVPRVSSPLRDNTISAAQISYPPPSNIQSSFPKNCFIDLSSIRAQFPASNWSQ</sequence>
<name>A0ACB8ANY8_9AGAM</name>
<dbReference type="EMBL" id="MU267610">
    <property type="protein sequence ID" value="KAH7914708.1"/>
    <property type="molecule type" value="Genomic_DNA"/>
</dbReference>